<protein>
    <submittedName>
        <fullName evidence="3">Uncharacterized protein</fullName>
    </submittedName>
</protein>
<evidence type="ECO:0000256" key="2">
    <source>
        <dbReference type="SAM" id="Phobius"/>
    </source>
</evidence>
<evidence type="ECO:0000313" key="4">
    <source>
        <dbReference type="Proteomes" id="UP001469553"/>
    </source>
</evidence>
<comment type="caution">
    <text evidence="3">The sequence shown here is derived from an EMBL/GenBank/DDBJ whole genome shotgun (WGS) entry which is preliminary data.</text>
</comment>
<dbReference type="Proteomes" id="UP001469553">
    <property type="component" value="Unassembled WGS sequence"/>
</dbReference>
<evidence type="ECO:0000256" key="1">
    <source>
        <dbReference type="SAM" id="MobiDB-lite"/>
    </source>
</evidence>
<keyword evidence="2" id="KW-1133">Transmembrane helix</keyword>
<accession>A0ABV0YTH5</accession>
<proteinExistence type="predicted"/>
<keyword evidence="2" id="KW-0472">Membrane</keyword>
<sequence>MELQNRANITIHVGDPEPSLNGEHDYILHAVVTKEDHYRCVVTQDNICHQIYSKETLVPVSSGNDPLIGGMIGCIIVIGVLAAAVAFLLYKLHRNRNSSGQQDDKTNGATSPPKRST</sequence>
<dbReference type="EMBL" id="JAHRIP010040957">
    <property type="protein sequence ID" value="MEQ2296910.1"/>
    <property type="molecule type" value="Genomic_DNA"/>
</dbReference>
<feature type="region of interest" description="Disordered" evidence="1">
    <location>
        <begin position="97"/>
        <end position="117"/>
    </location>
</feature>
<keyword evidence="2" id="KW-0812">Transmembrane</keyword>
<gene>
    <name evidence="3" type="ORF">AMECASPLE_029301</name>
</gene>
<name>A0ABV0YTH5_9TELE</name>
<keyword evidence="4" id="KW-1185">Reference proteome</keyword>
<organism evidence="3 4">
    <name type="scientific">Ameca splendens</name>
    <dbReference type="NCBI Taxonomy" id="208324"/>
    <lineage>
        <taxon>Eukaryota</taxon>
        <taxon>Metazoa</taxon>
        <taxon>Chordata</taxon>
        <taxon>Craniata</taxon>
        <taxon>Vertebrata</taxon>
        <taxon>Euteleostomi</taxon>
        <taxon>Actinopterygii</taxon>
        <taxon>Neopterygii</taxon>
        <taxon>Teleostei</taxon>
        <taxon>Neoteleostei</taxon>
        <taxon>Acanthomorphata</taxon>
        <taxon>Ovalentaria</taxon>
        <taxon>Atherinomorphae</taxon>
        <taxon>Cyprinodontiformes</taxon>
        <taxon>Goodeidae</taxon>
        <taxon>Ameca</taxon>
    </lineage>
</organism>
<reference evidence="3 4" key="1">
    <citation type="submission" date="2021-06" db="EMBL/GenBank/DDBJ databases">
        <authorList>
            <person name="Palmer J.M."/>
        </authorList>
    </citation>
    <scope>NUCLEOTIDE SEQUENCE [LARGE SCALE GENOMIC DNA]</scope>
    <source>
        <strain evidence="3 4">AS_MEX2019</strain>
        <tissue evidence="3">Muscle</tissue>
    </source>
</reference>
<feature type="transmembrane region" description="Helical" evidence="2">
    <location>
        <begin position="67"/>
        <end position="90"/>
    </location>
</feature>
<evidence type="ECO:0000313" key="3">
    <source>
        <dbReference type="EMBL" id="MEQ2296910.1"/>
    </source>
</evidence>